<name>A0A5C6ZGE7_9FLAO</name>
<reference evidence="1 2" key="1">
    <citation type="submission" date="2019-08" db="EMBL/GenBank/DDBJ databases">
        <title>Genomes of Subsaximicrobium wynnwilliamsii strains.</title>
        <authorList>
            <person name="Bowman J.P."/>
        </authorList>
    </citation>
    <scope>NUCLEOTIDE SEQUENCE [LARGE SCALE GENOMIC DNA]</scope>
    <source>
        <strain evidence="1 2">2-80-2</strain>
    </source>
</reference>
<gene>
    <name evidence="1" type="ORF">ESY86_15630</name>
</gene>
<dbReference type="InterPro" id="IPR036388">
    <property type="entry name" value="WH-like_DNA-bd_sf"/>
</dbReference>
<dbReference type="AlphaFoldDB" id="A0A5C6ZGE7"/>
<protein>
    <submittedName>
        <fullName evidence="1">Sigma-70 family RNA polymerase sigma factor</fullName>
    </submittedName>
</protein>
<organism evidence="1 2">
    <name type="scientific">Subsaximicrobium wynnwilliamsii</name>
    <dbReference type="NCBI Taxonomy" id="291179"/>
    <lineage>
        <taxon>Bacteria</taxon>
        <taxon>Pseudomonadati</taxon>
        <taxon>Bacteroidota</taxon>
        <taxon>Flavobacteriia</taxon>
        <taxon>Flavobacteriales</taxon>
        <taxon>Flavobacteriaceae</taxon>
        <taxon>Subsaximicrobium</taxon>
    </lineage>
</organism>
<dbReference type="InterPro" id="IPR013325">
    <property type="entry name" value="RNA_pol_sigma_r2"/>
</dbReference>
<dbReference type="Gene3D" id="1.10.10.10">
    <property type="entry name" value="Winged helix-like DNA-binding domain superfamily/Winged helix DNA-binding domain"/>
    <property type="match status" value="1"/>
</dbReference>
<dbReference type="OrthoDB" id="1099849at2"/>
<dbReference type="SUPFAM" id="SSF88946">
    <property type="entry name" value="Sigma2 domain of RNA polymerase sigma factors"/>
    <property type="match status" value="1"/>
</dbReference>
<accession>A0A5C6ZGE7</accession>
<dbReference type="GO" id="GO:0003700">
    <property type="term" value="F:DNA-binding transcription factor activity"/>
    <property type="evidence" value="ECO:0007669"/>
    <property type="project" value="InterPro"/>
</dbReference>
<evidence type="ECO:0000313" key="1">
    <source>
        <dbReference type="EMBL" id="TXD87743.1"/>
    </source>
</evidence>
<sequence>MSEKFPVLDFGNYHFGKMLLYLLVWELGKGQHQLRYFFHLLDIYCNLYKTHVDLLQIFQPMDRDLLEDLKIALRKNDTSLLGRIYEKHRLPFVKFASRYEVSNDEVIDIYQDAILALRDNVVNGTVKKLDCTIKTYLFSIGKFMLFKRYKDLNLLNALTEETIMEVAYDFPYEDSALQDELQEKIDEHFEQLGDKCQKVLKLFYYDGFTLEEIQKQLNYDNYNVVKSQKSRCLKTLKELISKHQNDR</sequence>
<dbReference type="EMBL" id="VORO01000020">
    <property type="protein sequence ID" value="TXD87743.1"/>
    <property type="molecule type" value="Genomic_DNA"/>
</dbReference>
<dbReference type="InterPro" id="IPR014284">
    <property type="entry name" value="RNA_pol_sigma-70_dom"/>
</dbReference>
<dbReference type="InterPro" id="IPR013324">
    <property type="entry name" value="RNA_pol_sigma_r3/r4-like"/>
</dbReference>
<dbReference type="RefSeq" id="WP_147087526.1">
    <property type="nucleotide sequence ID" value="NZ_VORM01000020.1"/>
</dbReference>
<evidence type="ECO:0000313" key="2">
    <source>
        <dbReference type="Proteomes" id="UP000321578"/>
    </source>
</evidence>
<dbReference type="Gene3D" id="1.10.1740.10">
    <property type="match status" value="1"/>
</dbReference>
<dbReference type="SUPFAM" id="SSF88659">
    <property type="entry name" value="Sigma3 and sigma4 domains of RNA polymerase sigma factors"/>
    <property type="match status" value="1"/>
</dbReference>
<dbReference type="NCBIfam" id="TIGR02937">
    <property type="entry name" value="sigma70-ECF"/>
    <property type="match status" value="1"/>
</dbReference>
<dbReference type="Proteomes" id="UP000321578">
    <property type="component" value="Unassembled WGS sequence"/>
</dbReference>
<dbReference type="GO" id="GO:0006352">
    <property type="term" value="P:DNA-templated transcription initiation"/>
    <property type="evidence" value="ECO:0007669"/>
    <property type="project" value="InterPro"/>
</dbReference>
<comment type="caution">
    <text evidence="1">The sequence shown here is derived from an EMBL/GenBank/DDBJ whole genome shotgun (WGS) entry which is preliminary data.</text>
</comment>
<keyword evidence="2" id="KW-1185">Reference proteome</keyword>
<proteinExistence type="predicted"/>